<dbReference type="PANTHER" id="PTHR34580">
    <property type="match status" value="1"/>
</dbReference>
<evidence type="ECO:0000259" key="2">
    <source>
        <dbReference type="Pfam" id="PF13280"/>
    </source>
</evidence>
<dbReference type="PROSITE" id="PS52050">
    <property type="entry name" value="WYL"/>
    <property type="match status" value="1"/>
</dbReference>
<evidence type="ECO:0000259" key="3">
    <source>
        <dbReference type="Pfam" id="PF25583"/>
    </source>
</evidence>
<dbReference type="PANTHER" id="PTHR34580:SF3">
    <property type="entry name" value="PROTEIN PAFB"/>
    <property type="match status" value="1"/>
</dbReference>
<dbReference type="Pfam" id="PF13280">
    <property type="entry name" value="WYL"/>
    <property type="match status" value="1"/>
</dbReference>
<protein>
    <submittedName>
        <fullName evidence="4">YafY family transcriptional regulator</fullName>
    </submittedName>
</protein>
<sequence>MAKADQLLAVLWLLRSRSRMTAEQLAEQLETSVRTIYRYIDALCMSGVPVEAESGHGGGYRLPPTFRDAPLFFSIDELKAMVHAGQFAEQAGYPYTEPLRQATGKMQSRLSDEQAEQLQRHTTGFEVMQPSAHRVSESILQEIERAVASGSTLSILYEKWKGSDPEERRVDPYGLVNRLYKWYLIGHCHLRDEMRVFRADRIAGASLTELTFVRPASFSLREFMENRFDLWHDPAADKPDQTVKLQGEPHSIASICDNWYMRDRVVSHSQTDVTLLLTKPTFEGFFPRYLLSFGKTIRIVEPVELRRQVAELARELADYYGDGA</sequence>
<keyword evidence="5" id="KW-1185">Reference proteome</keyword>
<evidence type="ECO:0000313" key="5">
    <source>
        <dbReference type="Proteomes" id="UP000307943"/>
    </source>
</evidence>
<evidence type="ECO:0000313" key="4">
    <source>
        <dbReference type="EMBL" id="TNJ65059.1"/>
    </source>
</evidence>
<organism evidence="4 5">
    <name type="scientific">Paenibacillus hemerocallicola</name>
    <dbReference type="NCBI Taxonomy" id="1172614"/>
    <lineage>
        <taxon>Bacteria</taxon>
        <taxon>Bacillati</taxon>
        <taxon>Bacillota</taxon>
        <taxon>Bacilli</taxon>
        <taxon>Bacillales</taxon>
        <taxon>Paenibacillaceae</taxon>
        <taxon>Paenibacillus</taxon>
    </lineage>
</organism>
<dbReference type="SUPFAM" id="SSF46785">
    <property type="entry name" value="Winged helix' DNA-binding domain"/>
    <property type="match status" value="1"/>
</dbReference>
<gene>
    <name evidence="4" type="ORF">FE784_16875</name>
</gene>
<dbReference type="Pfam" id="PF08279">
    <property type="entry name" value="HTH_11"/>
    <property type="match status" value="1"/>
</dbReference>
<dbReference type="InterPro" id="IPR028349">
    <property type="entry name" value="PafC-like"/>
</dbReference>
<dbReference type="AlphaFoldDB" id="A0A5C4T9J9"/>
<accession>A0A5C4T9J9</accession>
<feature type="domain" description="Helix-turn-helix type 11" evidence="1">
    <location>
        <begin position="9"/>
        <end position="61"/>
    </location>
</feature>
<dbReference type="Pfam" id="PF25583">
    <property type="entry name" value="WCX"/>
    <property type="match status" value="1"/>
</dbReference>
<proteinExistence type="predicted"/>
<dbReference type="InterPro" id="IPR057727">
    <property type="entry name" value="WCX_dom"/>
</dbReference>
<dbReference type="InterPro" id="IPR036388">
    <property type="entry name" value="WH-like_DNA-bd_sf"/>
</dbReference>
<dbReference type="EMBL" id="VDCQ01000022">
    <property type="protein sequence ID" value="TNJ65059.1"/>
    <property type="molecule type" value="Genomic_DNA"/>
</dbReference>
<dbReference type="Gene3D" id="1.10.10.10">
    <property type="entry name" value="Winged helix-like DNA-binding domain superfamily/Winged helix DNA-binding domain"/>
    <property type="match status" value="1"/>
</dbReference>
<dbReference type="InterPro" id="IPR013196">
    <property type="entry name" value="HTH_11"/>
</dbReference>
<name>A0A5C4T9J9_9BACL</name>
<feature type="domain" description="WCX" evidence="3">
    <location>
        <begin position="285"/>
        <end position="317"/>
    </location>
</feature>
<evidence type="ECO:0000259" key="1">
    <source>
        <dbReference type="Pfam" id="PF08279"/>
    </source>
</evidence>
<dbReference type="RefSeq" id="WP_139603399.1">
    <property type="nucleotide sequence ID" value="NZ_VDCQ01000022.1"/>
</dbReference>
<dbReference type="OrthoDB" id="9767131at2"/>
<dbReference type="PIRSF" id="PIRSF016838">
    <property type="entry name" value="PafC"/>
    <property type="match status" value="1"/>
</dbReference>
<feature type="domain" description="WYL" evidence="2">
    <location>
        <begin position="139"/>
        <end position="205"/>
    </location>
</feature>
<dbReference type="Proteomes" id="UP000307943">
    <property type="component" value="Unassembled WGS sequence"/>
</dbReference>
<dbReference type="InterPro" id="IPR051534">
    <property type="entry name" value="CBASS_pafABC_assoc_protein"/>
</dbReference>
<dbReference type="InterPro" id="IPR026881">
    <property type="entry name" value="WYL_dom"/>
</dbReference>
<reference evidence="4 5" key="1">
    <citation type="submission" date="2019-05" db="EMBL/GenBank/DDBJ databases">
        <title>We sequenced the genome of Paenibacillus hemerocallicola KCTC 33185 for further insight into its adaptation and study the phylogeny of Paenibacillus.</title>
        <authorList>
            <person name="Narsing Rao M.P."/>
        </authorList>
    </citation>
    <scope>NUCLEOTIDE SEQUENCE [LARGE SCALE GENOMIC DNA]</scope>
    <source>
        <strain evidence="4 5">KCTC 33185</strain>
    </source>
</reference>
<dbReference type="InterPro" id="IPR036390">
    <property type="entry name" value="WH_DNA-bd_sf"/>
</dbReference>
<comment type="caution">
    <text evidence="4">The sequence shown here is derived from an EMBL/GenBank/DDBJ whole genome shotgun (WGS) entry which is preliminary data.</text>
</comment>